<dbReference type="KEGG" id="cpro:CPRO_21850"/>
<dbReference type="OrthoDB" id="9765580at2"/>
<dbReference type="EMBL" id="CP014223">
    <property type="protein sequence ID" value="AMJ41765.1"/>
    <property type="molecule type" value="Genomic_DNA"/>
</dbReference>
<evidence type="ECO:0000313" key="4">
    <source>
        <dbReference type="EMBL" id="SHE84104.1"/>
    </source>
</evidence>
<dbReference type="Proteomes" id="UP000184204">
    <property type="component" value="Unassembled WGS sequence"/>
</dbReference>
<evidence type="ECO:0000256" key="1">
    <source>
        <dbReference type="SAM" id="Coils"/>
    </source>
</evidence>
<reference evidence="5" key="2">
    <citation type="submission" date="2016-01" db="EMBL/GenBank/DDBJ databases">
        <authorList>
            <person name="Poehlein A."/>
            <person name="Schlien K."/>
            <person name="Gottschalk G."/>
            <person name="Buckel W."/>
            <person name="Daniel R."/>
        </authorList>
    </citation>
    <scope>NUCLEOTIDE SEQUENCE [LARGE SCALE GENOMIC DNA]</scope>
    <source>
        <strain evidence="5">X2</strain>
    </source>
</reference>
<organism evidence="4 6">
    <name type="scientific">Anaerotignum propionicum DSM 1682</name>
    <dbReference type="NCBI Taxonomy" id="991789"/>
    <lineage>
        <taxon>Bacteria</taxon>
        <taxon>Bacillati</taxon>
        <taxon>Bacillota</taxon>
        <taxon>Clostridia</taxon>
        <taxon>Lachnospirales</taxon>
        <taxon>Anaerotignaceae</taxon>
        <taxon>Anaerotignum</taxon>
    </lineage>
</organism>
<proteinExistence type="predicted"/>
<dbReference type="Gene3D" id="3.40.630.30">
    <property type="match status" value="1"/>
</dbReference>
<evidence type="ECO:0000313" key="6">
    <source>
        <dbReference type="Proteomes" id="UP000184204"/>
    </source>
</evidence>
<dbReference type="InterPro" id="IPR016732">
    <property type="entry name" value="UCP018688"/>
</dbReference>
<dbReference type="Proteomes" id="UP000068026">
    <property type="component" value="Chromosome"/>
</dbReference>
<dbReference type="PANTHER" id="PTHR41373:SF1">
    <property type="entry name" value="PHOSPHATIDYLGLYCEROL LYSYLTRANSFERASE C-TERMINAL DOMAIN-CONTAINING PROTEIN"/>
    <property type="match status" value="1"/>
</dbReference>
<dbReference type="EMBL" id="FQUA01000008">
    <property type="protein sequence ID" value="SHE84104.1"/>
    <property type="molecule type" value="Genomic_DNA"/>
</dbReference>
<dbReference type="PIRSF" id="PIRSF018688">
    <property type="entry name" value="UCP018688"/>
    <property type="match status" value="1"/>
</dbReference>
<sequence length="339" mass="39826">MPGVQCLCKNQKKEEIVNNIEIKTSSVSFQFYPITLDKKQLIESYTKPWGAECSDLSFTNMFIWGTDGKMEYAEKDNVLYIKLDFKRVPIYFWAPIPKYGENVNYRKAVYDAIEYMKKVGVEPTIRSVSSPFYEMMQKACPELFIQPTDIAWDYVYEREKLETLSGKKLHAKRNHVNKFLSLYPDYEYRKLETSMIEDCIALYDQWKEEKEEISAELKEERKSVLLALNHMEELGLVGGAIFIENKLVAFTLGERLQPHLQLVHIEKADASFEGIYPMINQQYVKNECTEVELINREEDMGIEGMRKAKRAYHPVKMIEKYMFSPRDLSQVKGIWGWEE</sequence>
<evidence type="ECO:0000259" key="2">
    <source>
        <dbReference type="Pfam" id="PF09924"/>
    </source>
</evidence>
<keyword evidence="5" id="KW-1185">Reference proteome</keyword>
<dbReference type="InterPro" id="IPR024320">
    <property type="entry name" value="LPG_synthase_C"/>
</dbReference>
<protein>
    <recommendedName>
        <fullName evidence="2">Phosphatidylglycerol lysyltransferase C-terminal domain-containing protein</fullName>
    </recommendedName>
</protein>
<accession>A0A110A789</accession>
<feature type="coiled-coil region" evidence="1">
    <location>
        <begin position="196"/>
        <end position="223"/>
    </location>
</feature>
<dbReference type="PANTHER" id="PTHR41373">
    <property type="entry name" value="DUF2156 DOMAIN-CONTAINING PROTEIN"/>
    <property type="match status" value="1"/>
</dbReference>
<gene>
    <name evidence="3" type="ORF">CPRO_21850</name>
    <name evidence="4" type="ORF">SAMN02745151_01960</name>
</gene>
<dbReference type="AlphaFoldDB" id="A0A110A789"/>
<dbReference type="InterPro" id="IPR016181">
    <property type="entry name" value="Acyl_CoA_acyltransferase"/>
</dbReference>
<evidence type="ECO:0000313" key="3">
    <source>
        <dbReference type="EMBL" id="AMJ41765.1"/>
    </source>
</evidence>
<name>A0A110A789_ANAPI</name>
<reference evidence="6" key="4">
    <citation type="submission" date="2016-11" db="EMBL/GenBank/DDBJ databases">
        <authorList>
            <person name="Jaros S."/>
            <person name="Januszkiewicz K."/>
            <person name="Wedrychowicz H."/>
        </authorList>
    </citation>
    <scope>NUCLEOTIDE SEQUENCE [LARGE SCALE GENOMIC DNA]</scope>
    <source>
        <strain evidence="6">DSM 1682</strain>
    </source>
</reference>
<keyword evidence="1" id="KW-0175">Coiled coil</keyword>
<reference evidence="3 5" key="1">
    <citation type="journal article" date="2016" name="Genome Announc.">
        <title>Complete Genome Sequence of the Amino Acid-Fermenting Clostridium propionicum X2 (DSM 1682).</title>
        <authorList>
            <person name="Poehlein A."/>
            <person name="Schlien K."/>
            <person name="Chowdhury N.P."/>
            <person name="Gottschalk G."/>
            <person name="Buckel W."/>
            <person name="Daniel R."/>
        </authorList>
    </citation>
    <scope>NUCLEOTIDE SEQUENCE [LARGE SCALE GENOMIC DNA]</scope>
    <source>
        <strain evidence="3 5">X2</strain>
    </source>
</reference>
<dbReference type="Pfam" id="PF09924">
    <property type="entry name" value="LPG_synthase_C"/>
    <property type="match status" value="1"/>
</dbReference>
<feature type="domain" description="Phosphatidylglycerol lysyltransferase C-terminal" evidence="2">
    <location>
        <begin position="54"/>
        <end position="322"/>
    </location>
</feature>
<dbReference type="RefSeq" id="WP_066051524.1">
    <property type="nucleotide sequence ID" value="NZ_CP014223.1"/>
</dbReference>
<reference evidence="4" key="3">
    <citation type="submission" date="2016-11" db="EMBL/GenBank/DDBJ databases">
        <authorList>
            <person name="Varghese N."/>
            <person name="Submissions S."/>
        </authorList>
    </citation>
    <scope>NUCLEOTIDE SEQUENCE</scope>
    <source>
        <strain evidence="4">DSM 1682</strain>
    </source>
</reference>
<evidence type="ECO:0000313" key="5">
    <source>
        <dbReference type="Proteomes" id="UP000068026"/>
    </source>
</evidence>
<dbReference type="SUPFAM" id="SSF55729">
    <property type="entry name" value="Acyl-CoA N-acyltransferases (Nat)"/>
    <property type="match status" value="2"/>
</dbReference>